<dbReference type="NCBIfam" id="TIGR00802">
    <property type="entry name" value="nico"/>
    <property type="match status" value="1"/>
</dbReference>
<evidence type="ECO:0000256" key="1">
    <source>
        <dbReference type="ARBA" id="ARBA00004127"/>
    </source>
</evidence>
<keyword evidence="3 8" id="KW-0813">Transport</keyword>
<name>A0ABP4GJ07_9ACTN</name>
<comment type="subcellular location">
    <subcellularLocation>
        <location evidence="8">Cell membrane</location>
        <topology evidence="8">Multi-pass membrane protein</topology>
    </subcellularLocation>
    <subcellularLocation>
        <location evidence="1">Endomembrane system</location>
        <topology evidence="1">Multi-pass membrane protein</topology>
    </subcellularLocation>
</comment>
<dbReference type="RefSeq" id="WP_425555909.1">
    <property type="nucleotide sequence ID" value="NZ_BAAALF010000018.1"/>
</dbReference>
<dbReference type="Proteomes" id="UP001500037">
    <property type="component" value="Unassembled WGS sequence"/>
</dbReference>
<dbReference type="InterPro" id="IPR004688">
    <property type="entry name" value="Ni/Co_transpt"/>
</dbReference>
<evidence type="ECO:0000256" key="8">
    <source>
        <dbReference type="RuleBase" id="RU362101"/>
    </source>
</evidence>
<evidence type="ECO:0000256" key="2">
    <source>
        <dbReference type="ARBA" id="ARBA00010892"/>
    </source>
</evidence>
<reference evidence="10" key="1">
    <citation type="journal article" date="2019" name="Int. J. Syst. Evol. Microbiol.">
        <title>The Global Catalogue of Microorganisms (GCM) 10K type strain sequencing project: providing services to taxonomists for standard genome sequencing and annotation.</title>
        <authorList>
            <consortium name="The Broad Institute Genomics Platform"/>
            <consortium name="The Broad Institute Genome Sequencing Center for Infectious Disease"/>
            <person name="Wu L."/>
            <person name="Ma J."/>
        </authorList>
    </citation>
    <scope>NUCLEOTIDE SEQUENCE [LARGE SCALE GENOMIC DNA]</scope>
    <source>
        <strain evidence="10">JCM 13004</strain>
    </source>
</reference>
<feature type="transmembrane region" description="Helical" evidence="8">
    <location>
        <begin position="339"/>
        <end position="359"/>
    </location>
</feature>
<dbReference type="Pfam" id="PF03824">
    <property type="entry name" value="NicO"/>
    <property type="match status" value="1"/>
</dbReference>
<keyword evidence="5 8" id="KW-0812">Transmembrane</keyword>
<feature type="transmembrane region" description="Helical" evidence="8">
    <location>
        <begin position="151"/>
        <end position="176"/>
    </location>
</feature>
<evidence type="ECO:0000256" key="6">
    <source>
        <dbReference type="ARBA" id="ARBA00022989"/>
    </source>
</evidence>
<evidence type="ECO:0000256" key="3">
    <source>
        <dbReference type="ARBA" id="ARBA00022448"/>
    </source>
</evidence>
<keyword evidence="10" id="KW-1185">Reference proteome</keyword>
<evidence type="ECO:0000256" key="4">
    <source>
        <dbReference type="ARBA" id="ARBA00022596"/>
    </source>
</evidence>
<proteinExistence type="inferred from homology"/>
<evidence type="ECO:0000313" key="9">
    <source>
        <dbReference type="EMBL" id="GAA1226660.1"/>
    </source>
</evidence>
<protein>
    <recommendedName>
        <fullName evidence="8">Nickel/cobalt efflux system</fullName>
    </recommendedName>
</protein>
<evidence type="ECO:0000313" key="10">
    <source>
        <dbReference type="Proteomes" id="UP001500037"/>
    </source>
</evidence>
<feature type="transmembrane region" description="Helical" evidence="8">
    <location>
        <begin position="106"/>
        <end position="131"/>
    </location>
</feature>
<gene>
    <name evidence="9" type="ORF">GCM10009665_16500</name>
</gene>
<feature type="transmembrane region" description="Helical" evidence="8">
    <location>
        <begin position="32"/>
        <end position="55"/>
    </location>
</feature>
<feature type="transmembrane region" description="Helical" evidence="8">
    <location>
        <begin position="250"/>
        <end position="272"/>
    </location>
</feature>
<sequence>MTTAPARADHQGITSSWHRTAASMTRQEWSRLAAMAAFITTLHVVGWFTLVVIVAPGHYSVGTKSFGIGIGVTAYTLGMRHAFDADHIAAIDNTTRKLMHEGKRPLSVGFWFSLGHSSIVFALAFLLSLGVKALAGPVQDDNSKLRQVTGLIGTAVSGAFLYLIAAINVVILVGIWKVFRTMRTGHFDDAALEEQLDKRGLMNRVLGRATRSITKSWHMYPLGLLFGLGFDTATEIALLVLAGSGAASGLPWYAILCLPVLFAAGMCLLDTVDGSFMNFAYGWAFSKPVRKVYYNLTITGLSVAVALIIGTVELLGLLADQLSLTGWFWDWVSGIDINLLGFVIVGLFVVTWIAALLVWRFARIEEKWTSGLRRGNAQGSRQVADGVGDA</sequence>
<comment type="caution">
    <text evidence="9">The sequence shown here is derived from an EMBL/GenBank/DDBJ whole genome shotgun (WGS) entry which is preliminary data.</text>
</comment>
<comment type="similarity">
    <text evidence="2 8">Belongs to the NiCoT transporter (TC 2.A.52) family.</text>
</comment>
<evidence type="ECO:0000256" key="7">
    <source>
        <dbReference type="ARBA" id="ARBA00023136"/>
    </source>
</evidence>
<dbReference type="PANTHER" id="PTHR31611">
    <property type="entry name" value="HIGH-AFFINITY NICKEL TRANSPORT PROTEIN NIC1"/>
    <property type="match status" value="1"/>
</dbReference>
<organism evidence="9 10">
    <name type="scientific">Kitasatospora nipponensis</name>
    <dbReference type="NCBI Taxonomy" id="258049"/>
    <lineage>
        <taxon>Bacteria</taxon>
        <taxon>Bacillati</taxon>
        <taxon>Actinomycetota</taxon>
        <taxon>Actinomycetes</taxon>
        <taxon>Kitasatosporales</taxon>
        <taxon>Streptomycetaceae</taxon>
        <taxon>Kitasatospora</taxon>
    </lineage>
</organism>
<dbReference type="InterPro" id="IPR011541">
    <property type="entry name" value="Ni/Co_transpt_high_affinity"/>
</dbReference>
<keyword evidence="6 8" id="KW-1133">Transmembrane helix</keyword>
<dbReference type="EMBL" id="BAAALF010000018">
    <property type="protein sequence ID" value="GAA1226660.1"/>
    <property type="molecule type" value="Genomic_DNA"/>
</dbReference>
<keyword evidence="7 8" id="KW-0472">Membrane</keyword>
<dbReference type="PANTHER" id="PTHR31611:SF0">
    <property type="entry name" value="HIGH-AFFINITY NICKEL TRANSPORT PROTEIN NIC1"/>
    <property type="match status" value="1"/>
</dbReference>
<feature type="transmembrane region" description="Helical" evidence="8">
    <location>
        <begin position="293"/>
        <end position="319"/>
    </location>
</feature>
<feature type="transmembrane region" description="Helical" evidence="8">
    <location>
        <begin position="220"/>
        <end position="244"/>
    </location>
</feature>
<keyword evidence="4" id="KW-0533">Nickel</keyword>
<evidence type="ECO:0000256" key="5">
    <source>
        <dbReference type="ARBA" id="ARBA00022692"/>
    </source>
</evidence>
<accession>A0ABP4GJ07</accession>